<evidence type="ECO:0000256" key="1">
    <source>
        <dbReference type="ARBA" id="ARBA00001973"/>
    </source>
</evidence>
<name>A0AAJ7BZ01_CEPCN</name>
<keyword evidence="5" id="KW-0325">Glycoprotein</keyword>
<evidence type="ECO:0000256" key="2">
    <source>
        <dbReference type="ARBA" id="ARBA00022723"/>
    </source>
</evidence>
<dbReference type="AlphaFoldDB" id="A0AAJ7BZ01"/>
<dbReference type="InterPro" id="IPR004302">
    <property type="entry name" value="Cellulose/chitin-bd_N"/>
</dbReference>
<keyword evidence="4" id="KW-1015">Disulfide bond</keyword>
<evidence type="ECO:0000313" key="8">
    <source>
        <dbReference type="Proteomes" id="UP000694920"/>
    </source>
</evidence>
<reference evidence="9" key="1">
    <citation type="submission" date="2025-08" db="UniProtKB">
        <authorList>
            <consortium name="RefSeq"/>
        </authorList>
    </citation>
    <scope>IDENTIFICATION</scope>
</reference>
<dbReference type="RefSeq" id="XP_015597787.1">
    <property type="nucleotide sequence ID" value="XM_015742301.2"/>
</dbReference>
<keyword evidence="2" id="KW-0479">Metal-binding</keyword>
<sequence>MVLSFTEWFLMSVLIIILNVLEIYSHGMLMVPVNRGSAWRYGYNTPINYDDNANFCGGFAVQWIANNGNCGACGDNYSIQPPRPNENKGTYGRGVIVATYNSGAAIDVSVKITANHRGYFVFSICSLSSSDDIDTEECFEKYPLKLADGTDRYTLRSSATGFYNTTVILPTYLTCDHCVLRWHYYTANNWGICSNGTGALGCGRQETFRTCSDIAIISPSK</sequence>
<evidence type="ECO:0000256" key="6">
    <source>
        <dbReference type="ARBA" id="ARBA00034311"/>
    </source>
</evidence>
<evidence type="ECO:0000313" key="9">
    <source>
        <dbReference type="RefSeq" id="XP_015597787.1"/>
    </source>
</evidence>
<comment type="cofactor">
    <cofactor evidence="1">
        <name>Cu(2+)</name>
        <dbReference type="ChEBI" id="CHEBI:29036"/>
    </cofactor>
</comment>
<gene>
    <name evidence="9" type="primary">LOC107268968</name>
</gene>
<keyword evidence="8" id="KW-1185">Reference proteome</keyword>
<proteinExistence type="inferred from homology"/>
<evidence type="ECO:0000256" key="3">
    <source>
        <dbReference type="ARBA" id="ARBA00023008"/>
    </source>
</evidence>
<dbReference type="KEGG" id="ccin:107268968"/>
<keyword evidence="3" id="KW-0186">Copper</keyword>
<dbReference type="GeneID" id="107268968"/>
<dbReference type="Pfam" id="PF03067">
    <property type="entry name" value="LPMO_10"/>
    <property type="match status" value="1"/>
</dbReference>
<comment type="similarity">
    <text evidence="6">Belongs to the polysaccharide monooxygenase AA13 family.</text>
</comment>
<dbReference type="InterPro" id="IPR052282">
    <property type="entry name" value="Starch-active_LPMO"/>
</dbReference>
<evidence type="ECO:0000259" key="7">
    <source>
        <dbReference type="Pfam" id="PF03067"/>
    </source>
</evidence>
<organism evidence="8 9">
    <name type="scientific">Cephus cinctus</name>
    <name type="common">Wheat stem sawfly</name>
    <dbReference type="NCBI Taxonomy" id="211228"/>
    <lineage>
        <taxon>Eukaryota</taxon>
        <taxon>Metazoa</taxon>
        <taxon>Ecdysozoa</taxon>
        <taxon>Arthropoda</taxon>
        <taxon>Hexapoda</taxon>
        <taxon>Insecta</taxon>
        <taxon>Pterygota</taxon>
        <taxon>Neoptera</taxon>
        <taxon>Endopterygota</taxon>
        <taxon>Hymenoptera</taxon>
        <taxon>Cephoidea</taxon>
        <taxon>Cephidae</taxon>
        <taxon>Cephus</taxon>
    </lineage>
</organism>
<dbReference type="GO" id="GO:0046872">
    <property type="term" value="F:metal ion binding"/>
    <property type="evidence" value="ECO:0007669"/>
    <property type="project" value="UniProtKB-KW"/>
</dbReference>
<feature type="domain" description="Chitin-binding type-4" evidence="7">
    <location>
        <begin position="26"/>
        <end position="214"/>
    </location>
</feature>
<dbReference type="PANTHER" id="PTHR36575">
    <property type="entry name" value="BINDING PROTEIN, PUTATIVE (AFU_ORTHOLOGUE AFUA_1G14430)-RELATED"/>
    <property type="match status" value="1"/>
</dbReference>
<dbReference type="PANTHER" id="PTHR36575:SF2">
    <property type="entry name" value="CHITIN-BINDING TYPE-4 DOMAIN-CONTAINING PROTEIN-RELATED"/>
    <property type="match status" value="1"/>
</dbReference>
<evidence type="ECO:0000256" key="4">
    <source>
        <dbReference type="ARBA" id="ARBA00023157"/>
    </source>
</evidence>
<accession>A0AAJ7BZ01</accession>
<protein>
    <submittedName>
        <fullName evidence="9">Uncharacterized protein LOC107268968</fullName>
    </submittedName>
</protein>
<dbReference type="Proteomes" id="UP000694920">
    <property type="component" value="Unplaced"/>
</dbReference>
<evidence type="ECO:0000256" key="5">
    <source>
        <dbReference type="ARBA" id="ARBA00023180"/>
    </source>
</evidence>